<dbReference type="EMBL" id="SODV01000002">
    <property type="protein sequence ID" value="TDW96876.1"/>
    <property type="molecule type" value="Genomic_DNA"/>
</dbReference>
<gene>
    <name evidence="5" type="ORF">EDB95_4712</name>
</gene>
<dbReference type="Pfam" id="PF16323">
    <property type="entry name" value="DUF4959"/>
    <property type="match status" value="1"/>
</dbReference>
<dbReference type="InterPro" id="IPR032527">
    <property type="entry name" value="DUF4959"/>
</dbReference>
<dbReference type="Gene3D" id="2.60.120.260">
    <property type="entry name" value="Galactose-binding domain-like"/>
    <property type="match status" value="1"/>
</dbReference>
<dbReference type="InterPro" id="IPR036116">
    <property type="entry name" value="FN3_sf"/>
</dbReference>
<evidence type="ECO:0000259" key="4">
    <source>
        <dbReference type="Pfam" id="PF17166"/>
    </source>
</evidence>
<evidence type="ECO:0000259" key="3">
    <source>
        <dbReference type="Pfam" id="PF16391"/>
    </source>
</evidence>
<feature type="domain" description="DUF5126" evidence="4">
    <location>
        <begin position="126"/>
        <end position="227"/>
    </location>
</feature>
<dbReference type="Proteomes" id="UP000294498">
    <property type="component" value="Unassembled WGS sequence"/>
</dbReference>
<organism evidence="5 6">
    <name type="scientific">Dinghuibacter silviterrae</name>
    <dbReference type="NCBI Taxonomy" id="1539049"/>
    <lineage>
        <taxon>Bacteria</taxon>
        <taxon>Pseudomonadati</taxon>
        <taxon>Bacteroidota</taxon>
        <taxon>Chitinophagia</taxon>
        <taxon>Chitinophagales</taxon>
        <taxon>Chitinophagaceae</taxon>
        <taxon>Dinghuibacter</taxon>
    </lineage>
</organism>
<feature type="chain" id="PRO_5020238054" evidence="1">
    <location>
        <begin position="19"/>
        <end position="418"/>
    </location>
</feature>
<comment type="caution">
    <text evidence="5">The sequence shown here is derived from an EMBL/GenBank/DDBJ whole genome shotgun (WGS) entry which is preliminary data.</text>
</comment>
<sequence length="418" mass="46444">MRNRITIALLMTLAAAHFGCTKTDSYNTIVSTDKTKPGPVTNVQVTNFSGGAILTYTLPNSQNILYVQANYMINAKDSRQAKSSYYSDTVTVSGFAQSQDYQVTLTVVSRANVSSDPVTVTVHPTTPPYLLAIPTVKMVPDFGGVNITVANPAKAPIGIIVIGPDSTGKLQIIDQNYTNQDSSNFSLRGYDTLPRQFGVYITDQWNNYSDTVYATIKPIYEVEMNKSLFKKYTLPSDVLPFDDQSYWDVQNLWDNNINEPTYNTEQPITPLVWPSWVTFDMGESAKLSRFNLVGRTGDNPTGGFMWGYGTPQAFVLWGRPDVPMDENMPDSTNLPPVGGTTANGWINLGEYHSPAKPSGLPNPQFTSADLAFWQAGFNFNFALTLPKVRYIRFECLTNMGGTNNFFDMNELTFWGDPR</sequence>
<accession>A0A4R8DI94</accession>
<dbReference type="RefSeq" id="WP_133998089.1">
    <property type="nucleotide sequence ID" value="NZ_SODV01000002.1"/>
</dbReference>
<evidence type="ECO:0000256" key="1">
    <source>
        <dbReference type="SAM" id="SignalP"/>
    </source>
</evidence>
<name>A0A4R8DI94_9BACT</name>
<reference evidence="5 6" key="1">
    <citation type="submission" date="2019-03" db="EMBL/GenBank/DDBJ databases">
        <title>Genomic Encyclopedia of Type Strains, Phase IV (KMG-IV): sequencing the most valuable type-strain genomes for metagenomic binning, comparative biology and taxonomic classification.</title>
        <authorList>
            <person name="Goeker M."/>
        </authorList>
    </citation>
    <scope>NUCLEOTIDE SEQUENCE [LARGE SCALE GENOMIC DNA]</scope>
    <source>
        <strain evidence="5 6">DSM 100059</strain>
    </source>
</reference>
<keyword evidence="1" id="KW-0732">Signal</keyword>
<feature type="domain" description="DUF4959" evidence="2">
    <location>
        <begin position="19"/>
        <end position="124"/>
    </location>
</feature>
<dbReference type="InterPro" id="IPR033431">
    <property type="entry name" value="DUF5126"/>
</dbReference>
<dbReference type="SUPFAM" id="SSF49265">
    <property type="entry name" value="Fibronectin type III"/>
    <property type="match status" value="1"/>
</dbReference>
<dbReference type="AlphaFoldDB" id="A0A4R8DI94"/>
<proteinExistence type="predicted"/>
<dbReference type="Pfam" id="PF16391">
    <property type="entry name" value="DUF5000"/>
    <property type="match status" value="1"/>
</dbReference>
<evidence type="ECO:0000259" key="2">
    <source>
        <dbReference type="Pfam" id="PF16323"/>
    </source>
</evidence>
<dbReference type="Pfam" id="PF17166">
    <property type="entry name" value="DUF5126"/>
    <property type="match status" value="1"/>
</dbReference>
<evidence type="ECO:0000313" key="5">
    <source>
        <dbReference type="EMBL" id="TDW96876.1"/>
    </source>
</evidence>
<evidence type="ECO:0000313" key="6">
    <source>
        <dbReference type="Proteomes" id="UP000294498"/>
    </source>
</evidence>
<protein>
    <submittedName>
        <fullName evidence="5">Uncharacterized protein DUF5126</fullName>
    </submittedName>
</protein>
<dbReference type="OrthoDB" id="621114at2"/>
<feature type="signal peptide" evidence="1">
    <location>
        <begin position="1"/>
        <end position="18"/>
    </location>
</feature>
<dbReference type="InterPro" id="IPR032164">
    <property type="entry name" value="DUF5000"/>
</dbReference>
<keyword evidence="6" id="KW-1185">Reference proteome</keyword>
<feature type="domain" description="DUF5000" evidence="3">
    <location>
        <begin position="253"/>
        <end position="415"/>
    </location>
</feature>